<organism evidence="1 2">
    <name type="scientific">Novosphingobium cyanobacteriorum</name>
    <dbReference type="NCBI Taxonomy" id="3024215"/>
    <lineage>
        <taxon>Bacteria</taxon>
        <taxon>Pseudomonadati</taxon>
        <taxon>Pseudomonadota</taxon>
        <taxon>Alphaproteobacteria</taxon>
        <taxon>Sphingomonadales</taxon>
        <taxon>Sphingomonadaceae</taxon>
        <taxon>Novosphingobium</taxon>
    </lineage>
</organism>
<protein>
    <submittedName>
        <fullName evidence="1">DUF2793 domain-containing protein</fullName>
    </submittedName>
</protein>
<name>A0ABT6CI78_9SPHN</name>
<comment type="caution">
    <text evidence="1">The sequence shown here is derived from an EMBL/GenBank/DDBJ whole genome shotgun (WGS) entry which is preliminary data.</text>
</comment>
<accession>A0ABT6CI78</accession>
<sequence length="134" mass="13743">MLAAQAQKETTVNESLLAADVLLQPVVEGIAANPPATPLPGQCWIVGSAGTGAFAGHDSQIAAWSDGGWRFFAPMPGARVHDQGLGAERFYLGTWQKSVAPAAPLGGTVVDTQARSSIAAIIQLLTASGIFSVT</sequence>
<dbReference type="InterPro" id="IPR021251">
    <property type="entry name" value="DUF2793"/>
</dbReference>
<evidence type="ECO:0000313" key="1">
    <source>
        <dbReference type="EMBL" id="MDF8333621.1"/>
    </source>
</evidence>
<keyword evidence="2" id="KW-1185">Reference proteome</keyword>
<dbReference type="Pfam" id="PF10983">
    <property type="entry name" value="DUF2793"/>
    <property type="match status" value="1"/>
</dbReference>
<gene>
    <name evidence="1" type="ORF">POM99_10445</name>
</gene>
<evidence type="ECO:0000313" key="2">
    <source>
        <dbReference type="Proteomes" id="UP001222770"/>
    </source>
</evidence>
<dbReference type="EMBL" id="JAROCY010000008">
    <property type="protein sequence ID" value="MDF8333621.1"/>
    <property type="molecule type" value="Genomic_DNA"/>
</dbReference>
<proteinExistence type="predicted"/>
<dbReference type="Proteomes" id="UP001222770">
    <property type="component" value="Unassembled WGS sequence"/>
</dbReference>
<reference evidence="1 2" key="1">
    <citation type="submission" date="2023-03" db="EMBL/GenBank/DDBJ databases">
        <title>Novosphingobium cyanobacteriorum sp. nov., isolated from a eutrophic reservoir during the Microcystis bloom period.</title>
        <authorList>
            <person name="Kang M."/>
            <person name="Le V."/>
            <person name="Ko S.-R."/>
            <person name="Lee S.-A."/>
            <person name="Ahn C.-Y."/>
        </authorList>
    </citation>
    <scope>NUCLEOTIDE SEQUENCE [LARGE SCALE GENOMIC DNA]</scope>
    <source>
        <strain evidence="1 2">HBC54</strain>
    </source>
</reference>